<evidence type="ECO:0000259" key="12">
    <source>
        <dbReference type="PROSITE" id="PS50929"/>
    </source>
</evidence>
<evidence type="ECO:0000313" key="13">
    <source>
        <dbReference type="EMBL" id="SSA34944.1"/>
    </source>
</evidence>
<evidence type="ECO:0000256" key="1">
    <source>
        <dbReference type="ARBA" id="ARBA00004651"/>
    </source>
</evidence>
<dbReference type="Proteomes" id="UP000250028">
    <property type="component" value="Unassembled WGS sequence"/>
</dbReference>
<gene>
    <name evidence="13" type="ORF">SAMN04489750_2276</name>
</gene>
<keyword evidence="4 10" id="KW-0812">Transmembrane</keyword>
<comment type="subcellular location">
    <subcellularLocation>
        <location evidence="1">Cell membrane</location>
        <topology evidence="1">Multi-pass membrane protein</topology>
    </subcellularLocation>
</comment>
<comment type="similarity">
    <text evidence="9">Belongs to the ABC transporter superfamily. Lipid exporter (TC 3.A.1.106) family.</text>
</comment>
<evidence type="ECO:0000256" key="8">
    <source>
        <dbReference type="ARBA" id="ARBA00023136"/>
    </source>
</evidence>
<dbReference type="InterPro" id="IPR017871">
    <property type="entry name" value="ABC_transporter-like_CS"/>
</dbReference>
<feature type="transmembrane region" description="Helical" evidence="10">
    <location>
        <begin position="264"/>
        <end position="283"/>
    </location>
</feature>
<dbReference type="SMART" id="SM00382">
    <property type="entry name" value="AAA"/>
    <property type="match status" value="1"/>
</dbReference>
<keyword evidence="2" id="KW-0813">Transport</keyword>
<dbReference type="InterPro" id="IPR011527">
    <property type="entry name" value="ABC1_TM_dom"/>
</dbReference>
<feature type="transmembrane region" description="Helical" evidence="10">
    <location>
        <begin position="295"/>
        <end position="314"/>
    </location>
</feature>
<evidence type="ECO:0000256" key="6">
    <source>
        <dbReference type="ARBA" id="ARBA00022840"/>
    </source>
</evidence>
<evidence type="ECO:0000256" key="7">
    <source>
        <dbReference type="ARBA" id="ARBA00022989"/>
    </source>
</evidence>
<proteinExistence type="inferred from homology"/>
<dbReference type="PANTHER" id="PTHR24221:SF654">
    <property type="entry name" value="ATP-BINDING CASSETTE SUB-FAMILY B MEMBER 6"/>
    <property type="match status" value="1"/>
</dbReference>
<keyword evidence="5" id="KW-0547">Nucleotide-binding</keyword>
<protein>
    <submittedName>
        <fullName evidence="13">ABC-type multidrug transport system, ATPase and permease component</fullName>
    </submittedName>
</protein>
<dbReference type="InterPro" id="IPR003593">
    <property type="entry name" value="AAA+_ATPase"/>
</dbReference>
<dbReference type="InterPro" id="IPR039421">
    <property type="entry name" value="Type_1_exporter"/>
</dbReference>
<dbReference type="EMBL" id="UESZ01000001">
    <property type="protein sequence ID" value="SSA34944.1"/>
    <property type="molecule type" value="Genomic_DNA"/>
</dbReference>
<dbReference type="InterPro" id="IPR036640">
    <property type="entry name" value="ABC1_TM_sf"/>
</dbReference>
<dbReference type="GO" id="GO:0140359">
    <property type="term" value="F:ABC-type transporter activity"/>
    <property type="evidence" value="ECO:0007669"/>
    <property type="project" value="InterPro"/>
</dbReference>
<evidence type="ECO:0000256" key="4">
    <source>
        <dbReference type="ARBA" id="ARBA00022692"/>
    </source>
</evidence>
<keyword evidence="3" id="KW-1003">Cell membrane</keyword>
<name>A0A2Y8ZSK5_9MICO</name>
<dbReference type="InterPro" id="IPR027417">
    <property type="entry name" value="P-loop_NTPase"/>
</dbReference>
<dbReference type="GO" id="GO:0005524">
    <property type="term" value="F:ATP binding"/>
    <property type="evidence" value="ECO:0007669"/>
    <property type="project" value="UniProtKB-KW"/>
</dbReference>
<dbReference type="AlphaFoldDB" id="A0A2Y8ZSK5"/>
<evidence type="ECO:0000256" key="3">
    <source>
        <dbReference type="ARBA" id="ARBA00022475"/>
    </source>
</evidence>
<dbReference type="SUPFAM" id="SSF52540">
    <property type="entry name" value="P-loop containing nucleoside triphosphate hydrolases"/>
    <property type="match status" value="1"/>
</dbReference>
<dbReference type="GO" id="GO:0034040">
    <property type="term" value="F:ATPase-coupled lipid transmembrane transporter activity"/>
    <property type="evidence" value="ECO:0007669"/>
    <property type="project" value="TreeGrafter"/>
</dbReference>
<dbReference type="PROSITE" id="PS00211">
    <property type="entry name" value="ABC_TRANSPORTER_1"/>
    <property type="match status" value="1"/>
</dbReference>
<keyword evidence="6" id="KW-0067">ATP-binding</keyword>
<evidence type="ECO:0000256" key="5">
    <source>
        <dbReference type="ARBA" id="ARBA00022741"/>
    </source>
</evidence>
<evidence type="ECO:0000313" key="14">
    <source>
        <dbReference type="Proteomes" id="UP000250028"/>
    </source>
</evidence>
<dbReference type="Gene3D" id="1.20.1560.10">
    <property type="entry name" value="ABC transporter type 1, transmembrane domain"/>
    <property type="match status" value="1"/>
</dbReference>
<reference evidence="14" key="1">
    <citation type="submission" date="2016-10" db="EMBL/GenBank/DDBJ databases">
        <authorList>
            <person name="Varghese N."/>
            <person name="Submissions S."/>
        </authorList>
    </citation>
    <scope>NUCLEOTIDE SEQUENCE [LARGE SCALE GENOMIC DNA]</scope>
    <source>
        <strain evidence="14">DSM 22951</strain>
    </source>
</reference>
<evidence type="ECO:0000256" key="2">
    <source>
        <dbReference type="ARBA" id="ARBA00022448"/>
    </source>
</evidence>
<evidence type="ECO:0000256" key="9">
    <source>
        <dbReference type="ARBA" id="ARBA00061644"/>
    </source>
</evidence>
<feature type="transmembrane region" description="Helical" evidence="10">
    <location>
        <begin position="179"/>
        <end position="196"/>
    </location>
</feature>
<dbReference type="GO" id="GO:0005886">
    <property type="term" value="C:plasma membrane"/>
    <property type="evidence" value="ECO:0007669"/>
    <property type="project" value="UniProtKB-SubCell"/>
</dbReference>
<feature type="domain" description="ABC transmembrane type-1" evidence="12">
    <location>
        <begin position="35"/>
        <end position="320"/>
    </location>
</feature>
<organism evidence="13 14">
    <name type="scientific">Branchiibius hedensis</name>
    <dbReference type="NCBI Taxonomy" id="672460"/>
    <lineage>
        <taxon>Bacteria</taxon>
        <taxon>Bacillati</taxon>
        <taxon>Actinomycetota</taxon>
        <taxon>Actinomycetes</taxon>
        <taxon>Micrococcales</taxon>
        <taxon>Dermacoccaceae</taxon>
        <taxon>Branchiibius</taxon>
    </lineage>
</organism>
<dbReference type="PANTHER" id="PTHR24221">
    <property type="entry name" value="ATP-BINDING CASSETTE SUB-FAMILY B"/>
    <property type="match status" value="1"/>
</dbReference>
<feature type="transmembrane region" description="Helical" evidence="10">
    <location>
        <begin position="71"/>
        <end position="87"/>
    </location>
</feature>
<evidence type="ECO:0000259" key="11">
    <source>
        <dbReference type="PROSITE" id="PS50893"/>
    </source>
</evidence>
<dbReference type="FunFam" id="3.40.50.300:FF:000299">
    <property type="entry name" value="ABC transporter ATP-binding protein/permease"/>
    <property type="match status" value="1"/>
</dbReference>
<dbReference type="RefSeq" id="WP_109685879.1">
    <property type="nucleotide sequence ID" value="NZ_QGDN01000001.1"/>
</dbReference>
<dbReference type="Gene3D" id="3.40.50.300">
    <property type="entry name" value="P-loop containing nucleotide triphosphate hydrolases"/>
    <property type="match status" value="1"/>
</dbReference>
<feature type="transmembrane region" description="Helical" evidence="10">
    <location>
        <begin position="20"/>
        <end position="45"/>
    </location>
</feature>
<dbReference type="Pfam" id="PF00005">
    <property type="entry name" value="ABC_tran"/>
    <property type="match status" value="1"/>
</dbReference>
<dbReference type="InterPro" id="IPR003439">
    <property type="entry name" value="ABC_transporter-like_ATP-bd"/>
</dbReference>
<evidence type="ECO:0000256" key="10">
    <source>
        <dbReference type="SAM" id="Phobius"/>
    </source>
</evidence>
<dbReference type="SUPFAM" id="SSF90123">
    <property type="entry name" value="ABC transporter transmembrane region"/>
    <property type="match status" value="1"/>
</dbReference>
<accession>A0A2Y8ZSK5</accession>
<keyword evidence="7 10" id="KW-1133">Transmembrane helix</keyword>
<sequence>MGSVLRAIRSFTDRGFRVKLTLVSLGNFLAAMMDMLAIALVYPIVNISSGAFYDAGVMGALSHLLGSPQRATFVAILAAFMVGLFLLKDLLQILFNWWSTALIYDERAKTSVRLLSGFLHAPYTQIAQRPTADLIQVLQNTVTLAFNYALAGSVSALTSVVSLVAMAVVLFVLAPLPTVGFAVYLAIAGVLFVKVLRPRTVRAGRGVADYAGQEISESMKALGANKEIHLRNVQGVFIDRYATASYRRAYADRMVGFLNSLPRYYLEIVFILGVGVLLALSSLSQSQGNRGSVGLLAVFVAAGFRTIPAVSALLGSLSNVRVGMPALDAMVRDLDRYDAYVPRDGVTEPAPGSLQEGTLALEQVTFRFPDAATDAVRGVDLTFEPGSSTAFVGSSGAGKSTLVDLILGLHTPTSGRISLDGVNLATAPQQWRNAIGYVPQDVFLFTGTLAENIAFDQDPAQIDRTRLAAAIRDAELSDLVQGLPNGLDSQVGERGSLLSGGQRQRVGIARALYRQPTFLVLDEATSALDNETEHRIARTINDLEGSMTIIVVAHRLSTVRNVDRVVYLDNGEVAAVGSFNAVVAASPGFARMVQLGDLSRAG</sequence>
<keyword evidence="14" id="KW-1185">Reference proteome</keyword>
<dbReference type="PROSITE" id="PS50929">
    <property type="entry name" value="ABC_TM1F"/>
    <property type="match status" value="1"/>
</dbReference>
<feature type="transmembrane region" description="Helical" evidence="10">
    <location>
        <begin position="148"/>
        <end position="173"/>
    </location>
</feature>
<keyword evidence="8 10" id="KW-0472">Membrane</keyword>
<feature type="domain" description="ABC transporter" evidence="11">
    <location>
        <begin position="359"/>
        <end position="595"/>
    </location>
</feature>
<dbReference type="GO" id="GO:0016887">
    <property type="term" value="F:ATP hydrolysis activity"/>
    <property type="evidence" value="ECO:0007669"/>
    <property type="project" value="InterPro"/>
</dbReference>
<dbReference type="PROSITE" id="PS50893">
    <property type="entry name" value="ABC_TRANSPORTER_2"/>
    <property type="match status" value="1"/>
</dbReference>